<gene>
    <name evidence="1" type="ORF">HMP0721_0438</name>
</gene>
<protein>
    <submittedName>
        <fullName evidence="1">Uncharacterized protein</fullName>
    </submittedName>
</protein>
<dbReference type="EMBL" id="AEQN01000007">
    <property type="protein sequence ID" value="EFV02530.1"/>
    <property type="molecule type" value="Genomic_DNA"/>
</dbReference>
<keyword evidence="2" id="KW-1185">Reference proteome</keyword>
<evidence type="ECO:0000313" key="2">
    <source>
        <dbReference type="Proteomes" id="UP000004754"/>
    </source>
</evidence>
<sequence length="41" mass="4947">MMPSAFFIALSLRIVLNETFLLYRCELHIIFLYFKLLHEAE</sequence>
<dbReference type="HOGENOM" id="CLU_3275248_0_0_9"/>
<dbReference type="Proteomes" id="UP000004754">
    <property type="component" value="Unassembled WGS sequence"/>
</dbReference>
<dbReference type="STRING" id="887929.HMP0721_0438"/>
<accession>E6MEK5</accession>
<dbReference type="AlphaFoldDB" id="E6MEK5"/>
<comment type="caution">
    <text evidence="1">The sequence shown here is derived from an EMBL/GenBank/DDBJ whole genome shotgun (WGS) entry which is preliminary data.</text>
</comment>
<evidence type="ECO:0000313" key="1">
    <source>
        <dbReference type="EMBL" id="EFV02530.1"/>
    </source>
</evidence>
<reference evidence="1 2" key="1">
    <citation type="submission" date="2010-12" db="EMBL/GenBank/DDBJ databases">
        <authorList>
            <person name="Muzny D."/>
            <person name="Qin X."/>
            <person name="Deng J."/>
            <person name="Jiang H."/>
            <person name="Liu Y."/>
            <person name="Qu J."/>
            <person name="Song X.-Z."/>
            <person name="Zhang L."/>
            <person name="Thornton R."/>
            <person name="Coyle M."/>
            <person name="Francisco L."/>
            <person name="Jackson L."/>
            <person name="Javaid M."/>
            <person name="Korchina V."/>
            <person name="Kovar C."/>
            <person name="Mata R."/>
            <person name="Mathew T."/>
            <person name="Ngo R."/>
            <person name="Nguyen L."/>
            <person name="Nguyen N."/>
            <person name="Okwuonu G."/>
            <person name="Ongeri F."/>
            <person name="Pham C."/>
            <person name="Simmons D."/>
            <person name="Wilczek-Boney K."/>
            <person name="Hale W."/>
            <person name="Jakkamsetti A."/>
            <person name="Pham P."/>
            <person name="Ruth R."/>
            <person name="San Lucas F."/>
            <person name="Warren J."/>
            <person name="Zhang J."/>
            <person name="Zhao Z."/>
            <person name="Zhou C."/>
            <person name="Zhu D."/>
            <person name="Lee S."/>
            <person name="Bess C."/>
            <person name="Blankenburg K."/>
            <person name="Forbes L."/>
            <person name="Fu Q."/>
            <person name="Gubbala S."/>
            <person name="Hirani K."/>
            <person name="Jayaseelan J.C."/>
            <person name="Lara F."/>
            <person name="Munidasa M."/>
            <person name="Palculict T."/>
            <person name="Patil S."/>
            <person name="Pu L.-L."/>
            <person name="Saada N."/>
            <person name="Tang L."/>
            <person name="Weissenberger G."/>
            <person name="Zhu Y."/>
            <person name="Hemphill L."/>
            <person name="Shang Y."/>
            <person name="Youmans B."/>
            <person name="Ayvaz T."/>
            <person name="Ross M."/>
            <person name="Santibanez J."/>
            <person name="Aqrawi P."/>
            <person name="Gross S."/>
            <person name="Joshi V."/>
            <person name="Fowler G."/>
            <person name="Nazareth L."/>
            <person name="Reid J."/>
            <person name="Worley K."/>
            <person name="Petrosino J."/>
            <person name="Highlander S."/>
            <person name="Gibbs R."/>
        </authorList>
    </citation>
    <scope>NUCLEOTIDE SEQUENCE [LARGE SCALE GENOMIC DNA]</scope>
    <source>
        <strain evidence="1 2">ATCC 23263</strain>
    </source>
</reference>
<proteinExistence type="predicted"/>
<organism evidence="1 2">
    <name type="scientific">Pseudoramibacter alactolyticus ATCC 23263</name>
    <dbReference type="NCBI Taxonomy" id="887929"/>
    <lineage>
        <taxon>Bacteria</taxon>
        <taxon>Bacillati</taxon>
        <taxon>Bacillota</taxon>
        <taxon>Clostridia</taxon>
        <taxon>Eubacteriales</taxon>
        <taxon>Eubacteriaceae</taxon>
        <taxon>Pseudoramibacter</taxon>
    </lineage>
</organism>
<name>E6MEK5_9FIRM</name>